<organism evidence="7 8">
    <name type="scientific">Bombardia bombarda</name>
    <dbReference type="NCBI Taxonomy" id="252184"/>
    <lineage>
        <taxon>Eukaryota</taxon>
        <taxon>Fungi</taxon>
        <taxon>Dikarya</taxon>
        <taxon>Ascomycota</taxon>
        <taxon>Pezizomycotina</taxon>
        <taxon>Sordariomycetes</taxon>
        <taxon>Sordariomycetidae</taxon>
        <taxon>Sordariales</taxon>
        <taxon>Lasiosphaeriaceae</taxon>
        <taxon>Bombardia</taxon>
    </lineage>
</organism>
<dbReference type="GO" id="GO:0016020">
    <property type="term" value="C:membrane"/>
    <property type="evidence" value="ECO:0007669"/>
    <property type="project" value="UniProtKB-SubCell"/>
</dbReference>
<feature type="compositionally biased region" description="Basic and acidic residues" evidence="5">
    <location>
        <begin position="46"/>
        <end position="58"/>
    </location>
</feature>
<comment type="caution">
    <text evidence="7">The sequence shown here is derived from an EMBL/GenBank/DDBJ whole genome shotgun (WGS) entry which is preliminary data.</text>
</comment>
<evidence type="ECO:0000256" key="2">
    <source>
        <dbReference type="ARBA" id="ARBA00022692"/>
    </source>
</evidence>
<keyword evidence="8" id="KW-1185">Reference proteome</keyword>
<evidence type="ECO:0000256" key="5">
    <source>
        <dbReference type="SAM" id="MobiDB-lite"/>
    </source>
</evidence>
<name>A0AA40BVG7_9PEZI</name>
<dbReference type="InterPro" id="IPR045863">
    <property type="entry name" value="CorA_TM1_TM2"/>
</dbReference>
<sequence length="634" mass="71748">MHSPSLLGIELPMAASFVRSMSNNNEQDGREDEQPEPPQEHSSSSDGERQTKTKHLDPKQYAEAVWTRSQLLVTQSLYAGNHFDSLARFLNSPLEQGSLSSGQGTTPQEPGLSFNFVTFYDLDPATDQRETHISRTEDFKTKAKSLDNSVYGRLIFMNGYPTPEWLLSIGSTYKIDPEYFRRHLDFAQGHRNHYSHPPLPSTLGSALRIQLSTIRTSVAKVKANSEQDALDHMRDDNKQRLSSYRDRIRRLPHDIKLGDSIVRDSSVHDLQNISVEQDASIYVGRCGSGWFASVIRQLVRCKHRSRLTFSPRLGFDLALIWLDTTNSMKDANGPISWLDNPLGGEWWTISSVPVVQHVPGLVLRSKAKLLSKRSNSVQPSSKSLVQSAGLLHLNYGRNLDKHIAANDSFYALKEIFTFASLSENQFLNMLETMLLEELDHARLVRHDDNATISNLLYNQQVLDRHIQQIRSSLAAFQSQDSLDWPRGRFEQQAGKQQKMDDATKSLIQDYEYLLSRADMLSEKCSRGMQVVMNNAAIKESREAISQAADMAKLTRLAFIFVPLSFTASFFGMNFVQISQGDLPLWIWFAVSVPIMLVSMLWVDRKVYGAVSRAFRGILRKDLSRERPHATLAGP</sequence>
<keyword evidence="2 6" id="KW-0812">Transmembrane</keyword>
<dbReference type="SUPFAM" id="SSF144083">
    <property type="entry name" value="Magnesium transport protein CorA, transmembrane region"/>
    <property type="match status" value="1"/>
</dbReference>
<evidence type="ECO:0000256" key="6">
    <source>
        <dbReference type="SAM" id="Phobius"/>
    </source>
</evidence>
<protein>
    <submittedName>
        <fullName evidence="7">Uncharacterized protein</fullName>
    </submittedName>
</protein>
<evidence type="ECO:0000256" key="1">
    <source>
        <dbReference type="ARBA" id="ARBA00004141"/>
    </source>
</evidence>
<dbReference type="Pfam" id="PF01544">
    <property type="entry name" value="CorA"/>
    <property type="match status" value="1"/>
</dbReference>
<accession>A0AA40BVG7</accession>
<proteinExistence type="predicted"/>
<feature type="transmembrane region" description="Helical" evidence="6">
    <location>
        <begin position="584"/>
        <end position="602"/>
    </location>
</feature>
<comment type="subcellular location">
    <subcellularLocation>
        <location evidence="1">Membrane</location>
        <topology evidence="1">Multi-pass membrane protein</topology>
    </subcellularLocation>
</comment>
<feature type="transmembrane region" description="Helical" evidence="6">
    <location>
        <begin position="556"/>
        <end position="578"/>
    </location>
</feature>
<dbReference type="Proteomes" id="UP001174934">
    <property type="component" value="Unassembled WGS sequence"/>
</dbReference>
<evidence type="ECO:0000256" key="3">
    <source>
        <dbReference type="ARBA" id="ARBA00022989"/>
    </source>
</evidence>
<dbReference type="GO" id="GO:0046873">
    <property type="term" value="F:metal ion transmembrane transporter activity"/>
    <property type="evidence" value="ECO:0007669"/>
    <property type="project" value="InterPro"/>
</dbReference>
<dbReference type="AlphaFoldDB" id="A0AA40BVG7"/>
<keyword evidence="4 6" id="KW-0472">Membrane</keyword>
<dbReference type="EMBL" id="JAULSR010000007">
    <property type="protein sequence ID" value="KAK0615124.1"/>
    <property type="molecule type" value="Genomic_DNA"/>
</dbReference>
<reference evidence="7" key="1">
    <citation type="submission" date="2023-06" db="EMBL/GenBank/DDBJ databases">
        <title>Genome-scale phylogeny and comparative genomics of the fungal order Sordariales.</title>
        <authorList>
            <consortium name="Lawrence Berkeley National Laboratory"/>
            <person name="Hensen N."/>
            <person name="Bonometti L."/>
            <person name="Westerberg I."/>
            <person name="Brannstrom I.O."/>
            <person name="Guillou S."/>
            <person name="Cros-Aarteil S."/>
            <person name="Calhoun S."/>
            <person name="Haridas S."/>
            <person name="Kuo A."/>
            <person name="Mondo S."/>
            <person name="Pangilinan J."/>
            <person name="Riley R."/>
            <person name="LaButti K."/>
            <person name="Andreopoulos B."/>
            <person name="Lipzen A."/>
            <person name="Chen C."/>
            <person name="Yanf M."/>
            <person name="Daum C."/>
            <person name="Ng V."/>
            <person name="Clum A."/>
            <person name="Steindorff A."/>
            <person name="Ohm R."/>
            <person name="Martin F."/>
            <person name="Silar P."/>
            <person name="Natvig D."/>
            <person name="Lalanne C."/>
            <person name="Gautier V."/>
            <person name="Ament-velasquez S.L."/>
            <person name="Kruys A."/>
            <person name="Hutchinson M.I."/>
            <person name="Powell A.J."/>
            <person name="Barry K."/>
            <person name="Miller A.N."/>
            <person name="Grigoriev I.V."/>
            <person name="Debuchy R."/>
            <person name="Gladieux P."/>
            <person name="Thoren M.H."/>
            <person name="Johannesson H."/>
        </authorList>
    </citation>
    <scope>NUCLEOTIDE SEQUENCE</scope>
    <source>
        <strain evidence="7">SMH3391-2</strain>
    </source>
</reference>
<evidence type="ECO:0000313" key="8">
    <source>
        <dbReference type="Proteomes" id="UP001174934"/>
    </source>
</evidence>
<evidence type="ECO:0000256" key="4">
    <source>
        <dbReference type="ARBA" id="ARBA00023136"/>
    </source>
</evidence>
<gene>
    <name evidence="7" type="ORF">B0T17DRAFT_646595</name>
</gene>
<dbReference type="Gene3D" id="1.20.58.340">
    <property type="entry name" value="Magnesium transport protein CorA, transmembrane region"/>
    <property type="match status" value="1"/>
</dbReference>
<evidence type="ECO:0000313" key="7">
    <source>
        <dbReference type="EMBL" id="KAK0615124.1"/>
    </source>
</evidence>
<feature type="region of interest" description="Disordered" evidence="5">
    <location>
        <begin position="17"/>
        <end position="58"/>
    </location>
</feature>
<keyword evidence="3 6" id="KW-1133">Transmembrane helix</keyword>
<dbReference type="InterPro" id="IPR002523">
    <property type="entry name" value="MgTranspt_CorA/ZnTranspt_ZntB"/>
</dbReference>